<dbReference type="PANTHER" id="PTHR23326">
    <property type="entry name" value="CCR4 NOT-RELATED"/>
    <property type="match status" value="1"/>
</dbReference>
<dbReference type="InterPro" id="IPR007282">
    <property type="entry name" value="NOT2/3/5_C"/>
</dbReference>
<dbReference type="InterPro" id="IPR038635">
    <property type="entry name" value="CCR4-NOT_su2/3/5_C_sf"/>
</dbReference>
<evidence type="ECO:0000256" key="5">
    <source>
        <dbReference type="ARBA" id="ARBA00022491"/>
    </source>
</evidence>
<evidence type="ECO:0000256" key="4">
    <source>
        <dbReference type="ARBA" id="ARBA00022490"/>
    </source>
</evidence>
<protein>
    <submittedName>
        <fullName evidence="14">NOT2 / NOT3 / NOT5 family domain-containing protein</fullName>
    </submittedName>
</protein>
<keyword evidence="7 10" id="KW-0805">Transcription regulation</keyword>
<keyword evidence="4 10" id="KW-0963">Cytoplasm</keyword>
<dbReference type="GO" id="GO:0006355">
    <property type="term" value="P:regulation of DNA-templated transcription"/>
    <property type="evidence" value="ECO:0007669"/>
    <property type="project" value="InterPro"/>
</dbReference>
<feature type="domain" description="CCR4-Not complex component Not N-terminal" evidence="12">
    <location>
        <begin position="4"/>
        <end position="239"/>
    </location>
</feature>
<feature type="compositionally biased region" description="Pro residues" evidence="11">
    <location>
        <begin position="345"/>
        <end position="357"/>
    </location>
</feature>
<evidence type="ECO:0000256" key="10">
    <source>
        <dbReference type="PIRNR" id="PIRNR005290"/>
    </source>
</evidence>
<sequence>MAERRKLLAEMDKCFKKIDEGFEIFDEIMAKMAEANSDNQREKFQDDLKKEIKKLQRLRDQIKGWQNSSDIKDKDNLSKFRKKIEERMETFKDIERENKTKPHSKQGLSAEDKLDPKEKEKGDCIDWRIQDEIDRTESKLESMNTAESTGGRKRGKKEEAKKNDKEKIEELKKHLERVKFHLTNWEVVMRLITNEKLEIKEVLTKLKEPVEMYIEALDPDSNLDSESLDPEDIYDELNLSSYIPQLAGLTIGGSLDDDSKAPNENGGNHRTSPTGTSPPPSALSSKDETDPKQRHQSGGEQLKQAAATTQAATVTAAKVTSTATTPLKLMRLGSRISAESTSMSSPPPATPPPPPTIPYNSIAAGIMTASALQHQQSVNASTQQKEQHPASQVATIATTAVTKAPSTTPPVLDETKQVPRITERQHSMGQSSAPAPAVIGNGESRSISSAGSTATPPLTTPPPSAGTVPPSGIPYNSVAAGTFQASTILPQVIPVVNSLTPPTTPTQVEATTTPLSTTTVSTTTTAAEIAASTNLPSNVDDLNQNTLRQVLQMGQNAERKTQPQTTTIPPWLGASPLGMVPITGDLEVQLNMLESALPRVPVQMDSEKPRSYLPKMPCQTPSYYPQAPPPNADTLEYYLRLNVESLFFTFYYMEGSRAQLLAAKALKKLSWRFHTKYLMWFQRHEEPKQITDDFEQGTYVYFDFEKWAQRKREQFMFEYKYLEDKDFD</sequence>
<evidence type="ECO:0000256" key="3">
    <source>
        <dbReference type="ARBA" id="ARBA00007682"/>
    </source>
</evidence>
<dbReference type="PIRSF" id="PIRSF005290">
    <property type="entry name" value="NOT_su_3_5"/>
    <property type="match status" value="1"/>
</dbReference>
<feature type="compositionally biased region" description="Basic and acidic residues" evidence="11">
    <location>
        <begin position="413"/>
        <end position="426"/>
    </location>
</feature>
<comment type="subcellular location">
    <subcellularLocation>
        <location evidence="2 10">Cytoplasm</location>
    </subcellularLocation>
    <subcellularLocation>
        <location evidence="1 10">Nucleus</location>
    </subcellularLocation>
</comment>
<dbReference type="InterPro" id="IPR012270">
    <property type="entry name" value="CCR4-NOT_su3/5"/>
</dbReference>
<accession>A0AAD4NJD2</accession>
<evidence type="ECO:0000259" key="13">
    <source>
        <dbReference type="Pfam" id="PF04153"/>
    </source>
</evidence>
<keyword evidence="5 10" id="KW-0678">Repressor</keyword>
<organism evidence="14 15">
    <name type="scientific">Ditylenchus destructor</name>
    <dbReference type="NCBI Taxonomy" id="166010"/>
    <lineage>
        <taxon>Eukaryota</taxon>
        <taxon>Metazoa</taxon>
        <taxon>Ecdysozoa</taxon>
        <taxon>Nematoda</taxon>
        <taxon>Chromadorea</taxon>
        <taxon>Rhabditida</taxon>
        <taxon>Tylenchina</taxon>
        <taxon>Tylenchomorpha</taxon>
        <taxon>Sphaerularioidea</taxon>
        <taxon>Anguinidae</taxon>
        <taxon>Anguininae</taxon>
        <taxon>Ditylenchus</taxon>
    </lineage>
</organism>
<dbReference type="Proteomes" id="UP001201812">
    <property type="component" value="Unassembled WGS sequence"/>
</dbReference>
<dbReference type="GO" id="GO:0005634">
    <property type="term" value="C:nucleus"/>
    <property type="evidence" value="ECO:0007669"/>
    <property type="project" value="UniProtKB-SubCell"/>
</dbReference>
<feature type="compositionally biased region" description="Basic and acidic residues" evidence="11">
    <location>
        <begin position="110"/>
        <end position="121"/>
    </location>
</feature>
<feature type="compositionally biased region" description="Basic and acidic residues" evidence="11">
    <location>
        <begin position="91"/>
        <end position="100"/>
    </location>
</feature>
<evidence type="ECO:0000256" key="1">
    <source>
        <dbReference type="ARBA" id="ARBA00004123"/>
    </source>
</evidence>
<feature type="region of interest" description="Disordered" evidence="11">
    <location>
        <begin position="253"/>
        <end position="309"/>
    </location>
</feature>
<dbReference type="GO" id="GO:0000932">
    <property type="term" value="C:P-body"/>
    <property type="evidence" value="ECO:0007669"/>
    <property type="project" value="UniProtKB-UniRule"/>
</dbReference>
<feature type="region of interest" description="Disordered" evidence="11">
    <location>
        <begin position="136"/>
        <end position="166"/>
    </location>
</feature>
<comment type="similarity">
    <text evidence="3 10">Belongs to the CNOT2/3/5 family.</text>
</comment>
<evidence type="ECO:0000256" key="8">
    <source>
        <dbReference type="ARBA" id="ARBA00023163"/>
    </source>
</evidence>
<dbReference type="GO" id="GO:2000036">
    <property type="term" value="P:regulation of stem cell population maintenance"/>
    <property type="evidence" value="ECO:0007669"/>
    <property type="project" value="UniProtKB-ARBA"/>
</dbReference>
<dbReference type="AlphaFoldDB" id="A0AAD4NJD2"/>
<name>A0AAD4NJD2_9BILA</name>
<evidence type="ECO:0000313" key="15">
    <source>
        <dbReference type="Proteomes" id="UP001201812"/>
    </source>
</evidence>
<feature type="region of interest" description="Disordered" evidence="11">
    <location>
        <begin position="336"/>
        <end position="358"/>
    </location>
</feature>
<reference evidence="14" key="1">
    <citation type="submission" date="2022-01" db="EMBL/GenBank/DDBJ databases">
        <title>Genome Sequence Resource for Two Populations of Ditylenchus destructor, the Migratory Endoparasitic Phytonematode.</title>
        <authorList>
            <person name="Zhang H."/>
            <person name="Lin R."/>
            <person name="Xie B."/>
        </authorList>
    </citation>
    <scope>NUCLEOTIDE SEQUENCE</scope>
    <source>
        <strain evidence="14">BazhouSP</strain>
    </source>
</reference>
<dbReference type="InterPro" id="IPR040168">
    <property type="entry name" value="Not2/3/5"/>
</dbReference>
<evidence type="ECO:0000256" key="11">
    <source>
        <dbReference type="SAM" id="MobiDB-lite"/>
    </source>
</evidence>
<dbReference type="Pfam" id="PF04065">
    <property type="entry name" value="Not3"/>
    <property type="match status" value="1"/>
</dbReference>
<feature type="compositionally biased region" description="Low complexity" evidence="11">
    <location>
        <begin position="448"/>
        <end position="457"/>
    </location>
</feature>
<keyword evidence="8 10" id="KW-0804">Transcription</keyword>
<gene>
    <name evidence="14" type="ORF">DdX_01754</name>
</gene>
<feature type="region of interest" description="Disordered" evidence="11">
    <location>
        <begin position="404"/>
        <end position="469"/>
    </location>
</feature>
<feature type="domain" description="NOT2/NOT3/NOT5 C-terminal" evidence="13">
    <location>
        <begin position="600"/>
        <end position="722"/>
    </location>
</feature>
<keyword evidence="6" id="KW-0597">Phosphoprotein</keyword>
<evidence type="ECO:0000256" key="6">
    <source>
        <dbReference type="ARBA" id="ARBA00022553"/>
    </source>
</evidence>
<evidence type="ECO:0000313" key="14">
    <source>
        <dbReference type="EMBL" id="KAI1729512.1"/>
    </source>
</evidence>
<dbReference type="InterPro" id="IPR007207">
    <property type="entry name" value="Not_N"/>
</dbReference>
<keyword evidence="9 10" id="KW-0539">Nucleus</keyword>
<dbReference type="Pfam" id="PF04153">
    <property type="entry name" value="NOT2_3_5_C"/>
    <property type="match status" value="1"/>
</dbReference>
<dbReference type="EMBL" id="JAKKPZ010000001">
    <property type="protein sequence ID" value="KAI1729512.1"/>
    <property type="molecule type" value="Genomic_DNA"/>
</dbReference>
<evidence type="ECO:0000256" key="2">
    <source>
        <dbReference type="ARBA" id="ARBA00004496"/>
    </source>
</evidence>
<evidence type="ECO:0000259" key="12">
    <source>
        <dbReference type="Pfam" id="PF04065"/>
    </source>
</evidence>
<feature type="compositionally biased region" description="Basic and acidic residues" evidence="11">
    <location>
        <begin position="156"/>
        <end position="166"/>
    </location>
</feature>
<proteinExistence type="inferred from homology"/>
<feature type="region of interest" description="Disordered" evidence="11">
    <location>
        <begin position="91"/>
        <end position="121"/>
    </location>
</feature>
<evidence type="ECO:0000256" key="9">
    <source>
        <dbReference type="ARBA" id="ARBA00023242"/>
    </source>
</evidence>
<keyword evidence="15" id="KW-1185">Reference proteome</keyword>
<comment type="caution">
    <text evidence="14">The sequence shown here is derived from an EMBL/GenBank/DDBJ whole genome shotgun (WGS) entry which is preliminary data.</text>
</comment>
<dbReference type="Gene3D" id="2.30.30.1020">
    <property type="entry name" value="CCR4-NOT complex subunit 2/3/5, C-terminal domain"/>
    <property type="match status" value="1"/>
</dbReference>
<dbReference type="GO" id="GO:0030015">
    <property type="term" value="C:CCR4-NOT core complex"/>
    <property type="evidence" value="ECO:0007669"/>
    <property type="project" value="UniProtKB-UniRule"/>
</dbReference>
<evidence type="ECO:0000256" key="7">
    <source>
        <dbReference type="ARBA" id="ARBA00023015"/>
    </source>
</evidence>